<evidence type="ECO:0000313" key="2">
    <source>
        <dbReference type="Proteomes" id="UP000678513"/>
    </source>
</evidence>
<dbReference type="Proteomes" id="UP000678513">
    <property type="component" value="Chromosome"/>
</dbReference>
<evidence type="ECO:0000313" key="1">
    <source>
        <dbReference type="EMBL" id="QUC07532.1"/>
    </source>
</evidence>
<organism evidence="1 2">
    <name type="scientific">Arachnia rubra</name>
    <dbReference type="NCBI Taxonomy" id="1547448"/>
    <lineage>
        <taxon>Bacteria</taxon>
        <taxon>Bacillati</taxon>
        <taxon>Actinomycetota</taxon>
        <taxon>Actinomycetes</taxon>
        <taxon>Propionibacteriales</taxon>
        <taxon>Propionibacteriaceae</taxon>
        <taxon>Arachnia</taxon>
    </lineage>
</organism>
<sequence length="58" mass="6341">MSSTPAEPYPYHAWPDFQESLIEVTPEVFDALLEALETPTPAVSAMTQAHLRAAELGL</sequence>
<accession>A0ABX7Y3A1</accession>
<dbReference type="RefSeq" id="WP_212322063.1">
    <property type="nucleotide sequence ID" value="NZ_AP024463.1"/>
</dbReference>
<keyword evidence="2" id="KW-1185">Reference proteome</keyword>
<gene>
    <name evidence="1" type="ORF">J5A65_11415</name>
</gene>
<proteinExistence type="predicted"/>
<dbReference type="EMBL" id="CP072384">
    <property type="protein sequence ID" value="QUC07532.1"/>
    <property type="molecule type" value="Genomic_DNA"/>
</dbReference>
<name>A0ABX7Y3A1_9ACTN</name>
<reference evidence="1 2" key="1">
    <citation type="submission" date="2021-03" db="EMBL/GenBank/DDBJ databases">
        <title>Human Oral Microbial Genomes.</title>
        <authorList>
            <person name="Johnston C.D."/>
            <person name="Chen T."/>
            <person name="Dewhirst F.E."/>
        </authorList>
    </citation>
    <scope>NUCLEOTIDE SEQUENCE [LARGE SCALE GENOMIC DNA]</scope>
    <source>
        <strain evidence="1 2">DSMZ 100122</strain>
    </source>
</reference>
<protein>
    <submittedName>
        <fullName evidence="1">Uncharacterized protein</fullName>
    </submittedName>
</protein>